<comment type="similarity">
    <text evidence="1">Belongs to the short-chain dehydrogenases/reductases (SDR) family.</text>
</comment>
<accession>A0ABM8E2D8</accession>
<evidence type="ECO:0000256" key="1">
    <source>
        <dbReference type="ARBA" id="ARBA00006484"/>
    </source>
</evidence>
<gene>
    <name evidence="3" type="primary">fabG_3</name>
    <name evidence="3" type="ORF">Microterr_26150</name>
</gene>
<dbReference type="SUPFAM" id="SSF51735">
    <property type="entry name" value="NAD(P)-binding Rossmann-fold domains"/>
    <property type="match status" value="1"/>
</dbReference>
<proteinExistence type="inferred from homology"/>
<dbReference type="CDD" id="cd05233">
    <property type="entry name" value="SDR_c"/>
    <property type="match status" value="1"/>
</dbReference>
<keyword evidence="2" id="KW-0560">Oxidoreductase</keyword>
<keyword evidence="4" id="KW-1185">Reference proteome</keyword>
<dbReference type="EMBL" id="AP027141">
    <property type="protein sequence ID" value="BDV31955.1"/>
    <property type="molecule type" value="Genomic_DNA"/>
</dbReference>
<dbReference type="InterPro" id="IPR002347">
    <property type="entry name" value="SDR_fam"/>
</dbReference>
<name>A0ABM8E2D8_9MICO</name>
<dbReference type="PRINTS" id="PR00081">
    <property type="entry name" value="GDHRDH"/>
</dbReference>
<organism evidence="3 4">
    <name type="scientific">Microbacterium terricola</name>
    <dbReference type="NCBI Taxonomy" id="344163"/>
    <lineage>
        <taxon>Bacteria</taxon>
        <taxon>Bacillati</taxon>
        <taxon>Actinomycetota</taxon>
        <taxon>Actinomycetes</taxon>
        <taxon>Micrococcales</taxon>
        <taxon>Microbacteriaceae</taxon>
        <taxon>Microbacterium</taxon>
    </lineage>
</organism>
<evidence type="ECO:0000313" key="3">
    <source>
        <dbReference type="EMBL" id="BDV31955.1"/>
    </source>
</evidence>
<reference evidence="3 4" key="1">
    <citation type="submission" date="2022-12" db="EMBL/GenBank/DDBJ databases">
        <title>Microbacterium terricola strain KV-448 chromosome, complete genome.</title>
        <authorList>
            <person name="Oshima T."/>
            <person name="Moriya T."/>
            <person name="Bessho Y."/>
        </authorList>
    </citation>
    <scope>NUCLEOTIDE SEQUENCE [LARGE SCALE GENOMIC DNA]</scope>
    <source>
        <strain evidence="3 4">KV-448</strain>
    </source>
</reference>
<dbReference type="PANTHER" id="PTHR42760:SF133">
    <property type="entry name" value="3-OXOACYL-[ACYL-CARRIER-PROTEIN] REDUCTASE"/>
    <property type="match status" value="1"/>
</dbReference>
<sequence length="248" mass="25556">MVTGAAGGQGLAAALLLAEAGAHVIATDIADAAPALRGTGVDYRRLDVTDEGAWNGLAEDLASALLGHPLRGLVNNAGITHRTRLGETARADWDRVIAVNLTGPMLGMQALAPLMSAGSSIVNIGSSAALNAHYPVAYTSSKWGLRGLTHVAATEYGPRGIRVNIVHPGFIGTPMTAHAPTAMRETQLALTPLERTGTADEVARVVVFLLSDAAAYISGAEIPVDGGTTSSGGTKVMSDRIRHPRIRG</sequence>
<evidence type="ECO:0000313" key="4">
    <source>
        <dbReference type="Proteomes" id="UP001317779"/>
    </source>
</evidence>
<evidence type="ECO:0000256" key="2">
    <source>
        <dbReference type="ARBA" id="ARBA00023002"/>
    </source>
</evidence>
<protein>
    <submittedName>
        <fullName evidence="3">3-oxoacyl-ACP reductase</fullName>
    </submittedName>
</protein>
<dbReference type="PANTHER" id="PTHR42760">
    <property type="entry name" value="SHORT-CHAIN DEHYDROGENASES/REDUCTASES FAMILY MEMBER"/>
    <property type="match status" value="1"/>
</dbReference>
<dbReference type="InterPro" id="IPR036291">
    <property type="entry name" value="NAD(P)-bd_dom_sf"/>
</dbReference>
<dbReference type="Proteomes" id="UP001317779">
    <property type="component" value="Chromosome"/>
</dbReference>
<dbReference type="Pfam" id="PF13561">
    <property type="entry name" value="adh_short_C2"/>
    <property type="match status" value="1"/>
</dbReference>
<dbReference type="PRINTS" id="PR00080">
    <property type="entry name" value="SDRFAMILY"/>
</dbReference>
<dbReference type="Gene3D" id="3.40.50.720">
    <property type="entry name" value="NAD(P)-binding Rossmann-like Domain"/>
    <property type="match status" value="1"/>
</dbReference>